<gene>
    <name evidence="1" type="ORF">T03_1574</name>
</gene>
<protein>
    <submittedName>
        <fullName evidence="1">Uncharacterized protein</fullName>
    </submittedName>
</protein>
<proteinExistence type="predicted"/>
<comment type="caution">
    <text evidence="1">The sequence shown here is derived from an EMBL/GenBank/DDBJ whole genome shotgun (WGS) entry which is preliminary data.</text>
</comment>
<dbReference type="AlphaFoldDB" id="A0A0V1CT75"/>
<dbReference type="Proteomes" id="UP000054653">
    <property type="component" value="Unassembled WGS sequence"/>
</dbReference>
<accession>A0A0V1CT75</accession>
<name>A0A0V1CT75_TRIBR</name>
<organism evidence="1 2">
    <name type="scientific">Trichinella britovi</name>
    <name type="common">Parasitic roundworm</name>
    <dbReference type="NCBI Taxonomy" id="45882"/>
    <lineage>
        <taxon>Eukaryota</taxon>
        <taxon>Metazoa</taxon>
        <taxon>Ecdysozoa</taxon>
        <taxon>Nematoda</taxon>
        <taxon>Enoplea</taxon>
        <taxon>Dorylaimia</taxon>
        <taxon>Trichinellida</taxon>
        <taxon>Trichinellidae</taxon>
        <taxon>Trichinella</taxon>
    </lineage>
</organism>
<reference evidence="1 2" key="1">
    <citation type="submission" date="2015-01" db="EMBL/GenBank/DDBJ databases">
        <title>Evolution of Trichinella species and genotypes.</title>
        <authorList>
            <person name="Korhonen P.K."/>
            <person name="Edoardo P."/>
            <person name="Giuseppe L.R."/>
            <person name="Gasser R.B."/>
        </authorList>
    </citation>
    <scope>NUCLEOTIDE SEQUENCE [LARGE SCALE GENOMIC DNA]</scope>
    <source>
        <strain evidence="1">ISS120</strain>
    </source>
</reference>
<evidence type="ECO:0000313" key="2">
    <source>
        <dbReference type="Proteomes" id="UP000054653"/>
    </source>
</evidence>
<keyword evidence="2" id="KW-1185">Reference proteome</keyword>
<sequence>MKNNSNDHPHLSSSFLLLRDANRFWGISSIAIARLDSTQVHLEDNQLKFAFFTTTTIEKVQSK</sequence>
<dbReference type="EMBL" id="JYDI01000104">
    <property type="protein sequence ID" value="KRY52489.1"/>
    <property type="molecule type" value="Genomic_DNA"/>
</dbReference>
<evidence type="ECO:0000313" key="1">
    <source>
        <dbReference type="EMBL" id="KRY52489.1"/>
    </source>
</evidence>